<organism evidence="9 10">
    <name type="scientific">Candidatus Parabacteroides intestinigallinarum</name>
    <dbReference type="NCBI Taxonomy" id="2838722"/>
    <lineage>
        <taxon>Bacteria</taxon>
        <taxon>Pseudomonadati</taxon>
        <taxon>Bacteroidota</taxon>
        <taxon>Bacteroidia</taxon>
        <taxon>Bacteroidales</taxon>
        <taxon>Tannerellaceae</taxon>
        <taxon>Parabacteroides</taxon>
    </lineage>
</organism>
<dbReference type="EMBL" id="DXEN01000017">
    <property type="protein sequence ID" value="HIX85584.1"/>
    <property type="molecule type" value="Genomic_DNA"/>
</dbReference>
<evidence type="ECO:0000313" key="10">
    <source>
        <dbReference type="Proteomes" id="UP000823847"/>
    </source>
</evidence>
<dbReference type="InterPro" id="IPR051906">
    <property type="entry name" value="TolC-like"/>
</dbReference>
<keyword evidence="8" id="KW-0732">Signal</keyword>
<proteinExistence type="inferred from homology"/>
<dbReference type="GO" id="GO:0015562">
    <property type="term" value="F:efflux transmembrane transporter activity"/>
    <property type="evidence" value="ECO:0007669"/>
    <property type="project" value="InterPro"/>
</dbReference>
<dbReference type="GO" id="GO:1990281">
    <property type="term" value="C:efflux pump complex"/>
    <property type="evidence" value="ECO:0007669"/>
    <property type="project" value="TreeGrafter"/>
</dbReference>
<dbReference type="GO" id="GO:0009279">
    <property type="term" value="C:cell outer membrane"/>
    <property type="evidence" value="ECO:0007669"/>
    <property type="project" value="UniProtKB-SubCell"/>
</dbReference>
<name>A0A9D2BNR5_9BACT</name>
<keyword evidence="4" id="KW-1134">Transmembrane beta strand</keyword>
<dbReference type="Pfam" id="PF02321">
    <property type="entry name" value="OEP"/>
    <property type="match status" value="2"/>
</dbReference>
<feature type="chain" id="PRO_5038570733" evidence="8">
    <location>
        <begin position="27"/>
        <end position="442"/>
    </location>
</feature>
<keyword evidence="5" id="KW-0812">Transmembrane</keyword>
<evidence type="ECO:0000256" key="5">
    <source>
        <dbReference type="ARBA" id="ARBA00022692"/>
    </source>
</evidence>
<evidence type="ECO:0000256" key="6">
    <source>
        <dbReference type="ARBA" id="ARBA00023136"/>
    </source>
</evidence>
<accession>A0A9D2BNR5</accession>
<keyword evidence="6" id="KW-0472">Membrane</keyword>
<dbReference type="GO" id="GO:0015288">
    <property type="term" value="F:porin activity"/>
    <property type="evidence" value="ECO:0007669"/>
    <property type="project" value="TreeGrafter"/>
</dbReference>
<gene>
    <name evidence="9" type="ORF">H9848_03100</name>
</gene>
<comment type="caution">
    <text evidence="9">The sequence shown here is derived from an EMBL/GenBank/DDBJ whole genome shotgun (WGS) entry which is preliminary data.</text>
</comment>
<evidence type="ECO:0000256" key="2">
    <source>
        <dbReference type="ARBA" id="ARBA00007613"/>
    </source>
</evidence>
<feature type="signal peptide" evidence="8">
    <location>
        <begin position="1"/>
        <end position="26"/>
    </location>
</feature>
<reference evidence="9" key="1">
    <citation type="journal article" date="2021" name="PeerJ">
        <title>Extensive microbial diversity within the chicken gut microbiome revealed by metagenomics and culture.</title>
        <authorList>
            <person name="Gilroy R."/>
            <person name="Ravi A."/>
            <person name="Getino M."/>
            <person name="Pursley I."/>
            <person name="Horton D.L."/>
            <person name="Alikhan N.F."/>
            <person name="Baker D."/>
            <person name="Gharbi K."/>
            <person name="Hall N."/>
            <person name="Watson M."/>
            <person name="Adriaenssens E.M."/>
            <person name="Foster-Nyarko E."/>
            <person name="Jarju S."/>
            <person name="Secka A."/>
            <person name="Antonio M."/>
            <person name="Oren A."/>
            <person name="Chaudhuri R.R."/>
            <person name="La Ragione R."/>
            <person name="Hildebrand F."/>
            <person name="Pallen M.J."/>
        </authorList>
    </citation>
    <scope>NUCLEOTIDE SEQUENCE</scope>
    <source>
        <strain evidence="9">ChiHecec2B26-12326</strain>
    </source>
</reference>
<evidence type="ECO:0000313" key="9">
    <source>
        <dbReference type="EMBL" id="HIX85584.1"/>
    </source>
</evidence>
<keyword evidence="3" id="KW-0813">Transport</keyword>
<evidence type="ECO:0000256" key="7">
    <source>
        <dbReference type="ARBA" id="ARBA00023237"/>
    </source>
</evidence>
<dbReference type="PANTHER" id="PTHR30026:SF20">
    <property type="entry name" value="OUTER MEMBRANE PROTEIN TOLC"/>
    <property type="match status" value="1"/>
</dbReference>
<dbReference type="InterPro" id="IPR003423">
    <property type="entry name" value="OMP_efflux"/>
</dbReference>
<dbReference type="PANTHER" id="PTHR30026">
    <property type="entry name" value="OUTER MEMBRANE PROTEIN TOLC"/>
    <property type="match status" value="1"/>
</dbReference>
<evidence type="ECO:0000256" key="1">
    <source>
        <dbReference type="ARBA" id="ARBA00004442"/>
    </source>
</evidence>
<dbReference type="Proteomes" id="UP000823847">
    <property type="component" value="Unassembled WGS sequence"/>
</dbReference>
<evidence type="ECO:0000256" key="3">
    <source>
        <dbReference type="ARBA" id="ARBA00022448"/>
    </source>
</evidence>
<dbReference type="Gene3D" id="1.20.1600.10">
    <property type="entry name" value="Outer membrane efflux proteins (OEP)"/>
    <property type="match status" value="1"/>
</dbReference>
<evidence type="ECO:0000256" key="8">
    <source>
        <dbReference type="SAM" id="SignalP"/>
    </source>
</evidence>
<dbReference type="SUPFAM" id="SSF56954">
    <property type="entry name" value="Outer membrane efflux proteins (OEP)"/>
    <property type="match status" value="1"/>
</dbReference>
<sequence length="442" mass="49845">MKPLAKRYVLLYVGLFLLCVAGNAQERPECWTLRACLDYAMEHNIQVRKSKIARLSGIEDTKQAKAELFPSLTASVTQGFVNYPSSDAATNNSYSGNYAVNANWTLFNGGQRRQTIKQQKIQNTVDELGIEQSENDIRLSLIQTYMQVLYAMEAVRINENTVEVSTAQRDRAEELLRAGSISKVDLAQLESQLSSDKYQLVVSQTNLDNYKLQLKQLLELDITEEIELVMPDISEEDILEPLPGKETIYKTSLAVMPEVRSSELAVDIAELEQRKAKGAFLPTISMNAGIGTGHLSGTDYAFGSQIWNSFNESVGLTISIPIFSNRQYKTAYNKARYAVTTSQLNLLDTQKELLRTVEGVYLDATSAQTQYLSASENLRYVKESYDLTNEQFTLGMRNTVELLTEKNNYLTAQQERLQAKYMALMSIQLLNVYQKKPVAENY</sequence>
<comment type="similarity">
    <text evidence="2">Belongs to the outer membrane factor (OMF) (TC 1.B.17) family.</text>
</comment>
<evidence type="ECO:0000256" key="4">
    <source>
        <dbReference type="ARBA" id="ARBA00022452"/>
    </source>
</evidence>
<protein>
    <submittedName>
        <fullName evidence="9">TolC family protein</fullName>
    </submittedName>
</protein>
<dbReference type="AlphaFoldDB" id="A0A9D2BNR5"/>
<reference evidence="9" key="2">
    <citation type="submission" date="2021-04" db="EMBL/GenBank/DDBJ databases">
        <authorList>
            <person name="Gilroy R."/>
        </authorList>
    </citation>
    <scope>NUCLEOTIDE SEQUENCE</scope>
    <source>
        <strain evidence="9">ChiHecec2B26-12326</strain>
    </source>
</reference>
<keyword evidence="7" id="KW-0998">Cell outer membrane</keyword>
<comment type="subcellular location">
    <subcellularLocation>
        <location evidence="1">Cell outer membrane</location>
    </subcellularLocation>
</comment>